<gene>
    <name evidence="1" type="ORF">BDN72DRAFT_881847</name>
</gene>
<dbReference type="Proteomes" id="UP000308600">
    <property type="component" value="Unassembled WGS sequence"/>
</dbReference>
<name>A0ACD3ADB0_9AGAR</name>
<evidence type="ECO:0000313" key="2">
    <source>
        <dbReference type="Proteomes" id="UP000308600"/>
    </source>
</evidence>
<organism evidence="1 2">
    <name type="scientific">Pluteus cervinus</name>
    <dbReference type="NCBI Taxonomy" id="181527"/>
    <lineage>
        <taxon>Eukaryota</taxon>
        <taxon>Fungi</taxon>
        <taxon>Dikarya</taxon>
        <taxon>Basidiomycota</taxon>
        <taxon>Agaricomycotina</taxon>
        <taxon>Agaricomycetes</taxon>
        <taxon>Agaricomycetidae</taxon>
        <taxon>Agaricales</taxon>
        <taxon>Pluteineae</taxon>
        <taxon>Pluteaceae</taxon>
        <taxon>Pluteus</taxon>
    </lineage>
</organism>
<evidence type="ECO:0000313" key="1">
    <source>
        <dbReference type="EMBL" id="TFK63863.1"/>
    </source>
</evidence>
<accession>A0ACD3ADB0</accession>
<dbReference type="EMBL" id="ML208500">
    <property type="protein sequence ID" value="TFK63863.1"/>
    <property type="molecule type" value="Genomic_DNA"/>
</dbReference>
<proteinExistence type="predicted"/>
<reference evidence="1 2" key="1">
    <citation type="journal article" date="2019" name="Nat. Ecol. Evol.">
        <title>Megaphylogeny resolves global patterns of mushroom evolution.</title>
        <authorList>
            <person name="Varga T."/>
            <person name="Krizsan K."/>
            <person name="Foldi C."/>
            <person name="Dima B."/>
            <person name="Sanchez-Garcia M."/>
            <person name="Sanchez-Ramirez S."/>
            <person name="Szollosi G.J."/>
            <person name="Szarkandi J.G."/>
            <person name="Papp V."/>
            <person name="Albert L."/>
            <person name="Andreopoulos W."/>
            <person name="Angelini C."/>
            <person name="Antonin V."/>
            <person name="Barry K.W."/>
            <person name="Bougher N.L."/>
            <person name="Buchanan P."/>
            <person name="Buyck B."/>
            <person name="Bense V."/>
            <person name="Catcheside P."/>
            <person name="Chovatia M."/>
            <person name="Cooper J."/>
            <person name="Damon W."/>
            <person name="Desjardin D."/>
            <person name="Finy P."/>
            <person name="Geml J."/>
            <person name="Haridas S."/>
            <person name="Hughes K."/>
            <person name="Justo A."/>
            <person name="Karasinski D."/>
            <person name="Kautmanova I."/>
            <person name="Kiss B."/>
            <person name="Kocsube S."/>
            <person name="Kotiranta H."/>
            <person name="LaButti K.M."/>
            <person name="Lechner B.E."/>
            <person name="Liimatainen K."/>
            <person name="Lipzen A."/>
            <person name="Lukacs Z."/>
            <person name="Mihaltcheva S."/>
            <person name="Morgado L.N."/>
            <person name="Niskanen T."/>
            <person name="Noordeloos M.E."/>
            <person name="Ohm R.A."/>
            <person name="Ortiz-Santana B."/>
            <person name="Ovrebo C."/>
            <person name="Racz N."/>
            <person name="Riley R."/>
            <person name="Savchenko A."/>
            <person name="Shiryaev A."/>
            <person name="Soop K."/>
            <person name="Spirin V."/>
            <person name="Szebenyi C."/>
            <person name="Tomsovsky M."/>
            <person name="Tulloss R.E."/>
            <person name="Uehling J."/>
            <person name="Grigoriev I.V."/>
            <person name="Vagvolgyi C."/>
            <person name="Papp T."/>
            <person name="Martin F.M."/>
            <person name="Miettinen O."/>
            <person name="Hibbett D.S."/>
            <person name="Nagy L.G."/>
        </authorList>
    </citation>
    <scope>NUCLEOTIDE SEQUENCE [LARGE SCALE GENOMIC DNA]</scope>
    <source>
        <strain evidence="1 2">NL-1719</strain>
    </source>
</reference>
<sequence length="501" mass="55782">MAPKRKRKVLTRTKTSPASVSRTTGTYSTRESMRTRRVKSEELELEVGMDQSGDESQDDGQYEEEEERYNPKPTLKRGRSGSMANVKAETPKKRIKVEHNDDSATVKEEEKLVSRIKVKYNGNEESESEAEEEEEERRANRIKTEEDNNVEIKSESESDGEEDDEGNGTCGSGSDTEEVTRATPKYILPSTRALASSYGPGRIIEHGHIYFFYRPKVQLQTAKDMDEVKIFQMLLLPDKPPLPPTPPSSQNSNPSNYEENAERKYRILTIGHKYLPPWVPPATRGEAYWAPVSSLGEDLRELEDELTAYQSASGSNAPARLAARGVYMLVNTIPQRRPETYLAFYLSHPNCNSPSTKSEPDGKTGASTMGPVHQAFGLTDPAMSFQIRIKKPSAGPNANGQVNPDSVADYPEKLISRVFGRYSFAHCATLELLDYVDTQILVISPNVGVNGIGIDIGPYRAKALQRMAEAEGEKLDGEDVLRELGLDECGVRLEALQGKWV</sequence>
<protein>
    <submittedName>
        <fullName evidence="1">Uncharacterized protein</fullName>
    </submittedName>
</protein>
<keyword evidence="2" id="KW-1185">Reference proteome</keyword>